<dbReference type="PANTHER" id="PTHR10773:SF19">
    <property type="match status" value="1"/>
</dbReference>
<evidence type="ECO:0000256" key="1">
    <source>
        <dbReference type="SAM" id="MobiDB-lite"/>
    </source>
</evidence>
<dbReference type="AlphaFoldDB" id="A0A8K0D3D3"/>
<gene>
    <name evidence="2" type="ORF">ILUMI_09704</name>
</gene>
<protein>
    <submittedName>
        <fullName evidence="2">Uncharacterized protein</fullName>
    </submittedName>
</protein>
<dbReference type="Proteomes" id="UP000801492">
    <property type="component" value="Unassembled WGS sequence"/>
</dbReference>
<name>A0A8K0D3D3_IGNLU</name>
<evidence type="ECO:0000313" key="2">
    <source>
        <dbReference type="EMBL" id="KAF2896471.1"/>
    </source>
</evidence>
<dbReference type="PANTHER" id="PTHR10773">
    <property type="entry name" value="DNA-DIRECTED RNA POLYMERASES I, II, AND III SUBUNIT RPABC2"/>
    <property type="match status" value="1"/>
</dbReference>
<keyword evidence="3" id="KW-1185">Reference proteome</keyword>
<evidence type="ECO:0000313" key="3">
    <source>
        <dbReference type="Proteomes" id="UP000801492"/>
    </source>
</evidence>
<comment type="caution">
    <text evidence="2">The sequence shown here is derived from an EMBL/GenBank/DDBJ whole genome shotgun (WGS) entry which is preliminary data.</text>
</comment>
<dbReference type="OrthoDB" id="6754517at2759"/>
<feature type="compositionally biased region" description="Polar residues" evidence="1">
    <location>
        <begin position="40"/>
        <end position="62"/>
    </location>
</feature>
<sequence>MPSMMDNLLNYPDYLCDRITTRNNITTGYLEKDLETTKENGQNINSGQHPKPISKTSNYTSDNETEVCKKQKKLPKQFLLPGNEGKIEVRRQFLLATLDISIKVLRNLTLNVRRTGTLKEDRRSRKMNPKNKTKAEDYLKTIKYIKMLPAVPSHYCRGSSSKKYLPLQMKNISRLYQMYAAWAKECKFSPVFSTVYEEYLQANLILVSMFQNWTSVKSVEIEIRHQLTMRALNMRLTLSKSNCV</sequence>
<feature type="region of interest" description="Disordered" evidence="1">
    <location>
        <begin position="40"/>
        <end position="67"/>
    </location>
</feature>
<proteinExistence type="predicted"/>
<accession>A0A8K0D3D3</accession>
<dbReference type="EMBL" id="VTPC01005056">
    <property type="protein sequence ID" value="KAF2896471.1"/>
    <property type="molecule type" value="Genomic_DNA"/>
</dbReference>
<organism evidence="2 3">
    <name type="scientific">Ignelater luminosus</name>
    <name type="common">Cucubano</name>
    <name type="synonym">Pyrophorus luminosus</name>
    <dbReference type="NCBI Taxonomy" id="2038154"/>
    <lineage>
        <taxon>Eukaryota</taxon>
        <taxon>Metazoa</taxon>
        <taxon>Ecdysozoa</taxon>
        <taxon>Arthropoda</taxon>
        <taxon>Hexapoda</taxon>
        <taxon>Insecta</taxon>
        <taxon>Pterygota</taxon>
        <taxon>Neoptera</taxon>
        <taxon>Endopterygota</taxon>
        <taxon>Coleoptera</taxon>
        <taxon>Polyphaga</taxon>
        <taxon>Elateriformia</taxon>
        <taxon>Elateroidea</taxon>
        <taxon>Elateridae</taxon>
        <taxon>Agrypninae</taxon>
        <taxon>Pyrophorini</taxon>
        <taxon>Ignelater</taxon>
    </lineage>
</organism>
<reference evidence="2" key="1">
    <citation type="submission" date="2019-08" db="EMBL/GenBank/DDBJ databases">
        <title>The genome of the North American firefly Photinus pyralis.</title>
        <authorList>
            <consortium name="Photinus pyralis genome working group"/>
            <person name="Fallon T.R."/>
            <person name="Sander Lower S.E."/>
            <person name="Weng J.-K."/>
        </authorList>
    </citation>
    <scope>NUCLEOTIDE SEQUENCE</scope>
    <source>
        <strain evidence="2">TRF0915ILg1</strain>
        <tissue evidence="2">Whole body</tissue>
    </source>
</reference>